<name>A0A5J4V5D6_9EUKA</name>
<evidence type="ECO:0000256" key="2">
    <source>
        <dbReference type="SAM" id="MobiDB-lite"/>
    </source>
</evidence>
<protein>
    <submittedName>
        <fullName evidence="3">Uncharacterized protein</fullName>
    </submittedName>
</protein>
<evidence type="ECO:0000256" key="1">
    <source>
        <dbReference type="SAM" id="Coils"/>
    </source>
</evidence>
<feature type="compositionally biased region" description="Polar residues" evidence="2">
    <location>
        <begin position="13"/>
        <end position="53"/>
    </location>
</feature>
<sequence>MNKRAESPRSVKPKQTQSKAKSNSLKAANTKDVQSGKKNTVAKATSNESVVSQSQYKAVMAMRQQAHLEQNQIISQQQTQNQIVNSGGSLKEKQTYQQPEITDQAQVGGSLRPFLQQNTSQSQLNLLSPQNQLSHGAGIASLLGRGQYDQERQMQQLKQQAYQEELKLQMEEVKRRKQIQKKEDEDFTLAVVRLQMIQNEGAPILPKVNQQTLMTLQQQQEQLQIQSNQQQQPSVQIPNILNQPPIPVPIHQLPQTSSLLTQSNSEQKLKQFQQYQEDLKKQMEEKKQRKEQEQ</sequence>
<keyword evidence="1" id="KW-0175">Coiled coil</keyword>
<gene>
    <name evidence="3" type="ORF">EZS28_027161</name>
</gene>
<evidence type="ECO:0000313" key="3">
    <source>
        <dbReference type="EMBL" id="KAA6377311.1"/>
    </source>
</evidence>
<dbReference type="AlphaFoldDB" id="A0A5J4V5D6"/>
<dbReference type="Proteomes" id="UP000324800">
    <property type="component" value="Unassembled WGS sequence"/>
</dbReference>
<evidence type="ECO:0000313" key="4">
    <source>
        <dbReference type="Proteomes" id="UP000324800"/>
    </source>
</evidence>
<feature type="coiled-coil region" evidence="1">
    <location>
        <begin position="154"/>
        <end position="183"/>
    </location>
</feature>
<feature type="region of interest" description="Disordered" evidence="2">
    <location>
        <begin position="274"/>
        <end position="294"/>
    </location>
</feature>
<feature type="region of interest" description="Disordered" evidence="2">
    <location>
        <begin position="1"/>
        <end position="53"/>
    </location>
</feature>
<accession>A0A5J4V5D6</accession>
<reference evidence="3 4" key="1">
    <citation type="submission" date="2019-03" db="EMBL/GenBank/DDBJ databases">
        <title>Single cell metagenomics reveals metabolic interactions within the superorganism composed of flagellate Streblomastix strix and complex community of Bacteroidetes bacteria on its surface.</title>
        <authorList>
            <person name="Treitli S.C."/>
            <person name="Kolisko M."/>
            <person name="Husnik F."/>
            <person name="Keeling P."/>
            <person name="Hampl V."/>
        </authorList>
    </citation>
    <scope>NUCLEOTIDE SEQUENCE [LARGE SCALE GENOMIC DNA]</scope>
    <source>
        <strain evidence="3">ST1C</strain>
    </source>
</reference>
<feature type="compositionally biased region" description="Basic and acidic residues" evidence="2">
    <location>
        <begin position="277"/>
        <end position="294"/>
    </location>
</feature>
<proteinExistence type="predicted"/>
<organism evidence="3 4">
    <name type="scientific">Streblomastix strix</name>
    <dbReference type="NCBI Taxonomy" id="222440"/>
    <lineage>
        <taxon>Eukaryota</taxon>
        <taxon>Metamonada</taxon>
        <taxon>Preaxostyla</taxon>
        <taxon>Oxymonadida</taxon>
        <taxon>Streblomastigidae</taxon>
        <taxon>Streblomastix</taxon>
    </lineage>
</organism>
<dbReference type="EMBL" id="SNRW01009918">
    <property type="protein sequence ID" value="KAA6377311.1"/>
    <property type="molecule type" value="Genomic_DNA"/>
</dbReference>
<comment type="caution">
    <text evidence="3">The sequence shown here is derived from an EMBL/GenBank/DDBJ whole genome shotgun (WGS) entry which is preliminary data.</text>
</comment>